<keyword evidence="2" id="KW-0472">Membrane</keyword>
<gene>
    <name evidence="4" type="ORF">GCM10009090_33800</name>
</gene>
<comment type="caution">
    <text evidence="4">The sequence shown here is derived from an EMBL/GenBank/DDBJ whole genome shotgun (WGS) entry which is preliminary data.</text>
</comment>
<dbReference type="PANTHER" id="PTHR38690:SF1">
    <property type="entry name" value="PROTEASE"/>
    <property type="match status" value="1"/>
</dbReference>
<feature type="domain" description="YhdP central" evidence="3">
    <location>
        <begin position="10"/>
        <end position="1271"/>
    </location>
</feature>
<organism evidence="4 5">
    <name type="scientific">Xanthomonas boreopolis</name>
    <dbReference type="NCBI Taxonomy" id="86183"/>
    <lineage>
        <taxon>Bacteria</taxon>
        <taxon>Pseudomonadati</taxon>
        <taxon>Pseudomonadota</taxon>
        <taxon>Gammaproteobacteria</taxon>
        <taxon>Lysobacterales</taxon>
        <taxon>Lysobacteraceae</taxon>
        <taxon>Xanthomonas</taxon>
    </lineage>
</organism>
<proteinExistence type="predicted"/>
<evidence type="ECO:0000259" key="3">
    <source>
        <dbReference type="Pfam" id="PF13116"/>
    </source>
</evidence>
<dbReference type="InterPro" id="IPR011836">
    <property type="entry name" value="YhdP"/>
</dbReference>
<dbReference type="Pfam" id="PF13116">
    <property type="entry name" value="YhdP"/>
    <property type="match status" value="1"/>
</dbReference>
<evidence type="ECO:0000313" key="5">
    <source>
        <dbReference type="Proteomes" id="UP000623958"/>
    </source>
</evidence>
<reference evidence="4" key="2">
    <citation type="submission" date="2020-09" db="EMBL/GenBank/DDBJ databases">
        <authorList>
            <person name="Sun Q."/>
            <person name="Ohkuma M."/>
        </authorList>
    </citation>
    <scope>NUCLEOTIDE SEQUENCE</scope>
    <source>
        <strain evidence="4">JCM 13306</strain>
    </source>
</reference>
<keyword evidence="2" id="KW-1133">Transmembrane helix</keyword>
<name>A0A919FB27_9XANT</name>
<feature type="compositionally biased region" description="Basic and acidic residues" evidence="1">
    <location>
        <begin position="1267"/>
        <end position="1294"/>
    </location>
</feature>
<feature type="region of interest" description="Disordered" evidence="1">
    <location>
        <begin position="1262"/>
        <end position="1294"/>
    </location>
</feature>
<dbReference type="NCBIfam" id="TIGR02099">
    <property type="entry name" value="YhdP family protein"/>
    <property type="match status" value="1"/>
</dbReference>
<keyword evidence="5" id="KW-1185">Reference proteome</keyword>
<dbReference type="EMBL" id="BNBA01000038">
    <property type="protein sequence ID" value="GHH59559.1"/>
    <property type="molecule type" value="Genomic_DNA"/>
</dbReference>
<accession>A0A919FB27</accession>
<feature type="transmembrane region" description="Helical" evidence="2">
    <location>
        <begin position="15"/>
        <end position="38"/>
    </location>
</feature>
<dbReference type="Proteomes" id="UP000623958">
    <property type="component" value="Unassembled WGS sequence"/>
</dbReference>
<evidence type="ECO:0000256" key="2">
    <source>
        <dbReference type="SAM" id="Phobius"/>
    </source>
</evidence>
<sequence>MPTPLRRRLRLTRRYAIYACAIAVVALALVVGAASQLLPLAEQHPQRIAAWLSERVGKPVHFDRLDTRWTRRGPLLQLKGLRMGAGEGVRIGDAEVLVAMYTGLLPGRSLTELRLRGPVLTLLRADDGTWSVQGLPSDGRGDALDSLRRLGELQIIGARMQVHAPSLGLDVALPRIDLRLRVNGSRLQAGSRAWIDPQRAPLQAVVDFDRNRGGGTAYLEAEPADLGAWAPLLRVAGVQARGGRGELHVWAQLREHRIASVSVDADLRSLLLEGAPLPGQRKPPALAWERLQARARWTSGTEGWRLDVPMLRVRSGGKVQAMDGVALAGGKRFAAAAGAVDASPAIAALALSDRLGPRLRQWLAGARPQLRLSELTLSGTQGGPLRAQGRLAELAFSPVGDAPGLSGLQGRFDGDAQGVVLQFEPQALLRFDWPTGFGVVHELRLAGRVVGWREGEGWKIETPALRVQAPDYAADVRGGMWFQNDGSRPRIDLAAKLDDAPVPVAKKFWIHSRMSKAATGWLDAALAGGTLSGGIGLASGDLDDWPFDQHDGRFEATGHIRDGQIRFQHDWPPMEKLDGDIAFIANGFSLRGTGELAGVAVSGIEAGIPDFKTNELYVRASSRSDAATMLEMLRRSPLQKSYGDTLKNLSASGPATATFDMLLPLRNDNGQGHLRGNVGLEGIKLGDKRWDLAFEGVRGSAGYSDRGFDAENLAVVHRGRPGQLSLRAGDAVKDPQQAFQADFSAALDAKELFDRAPQMEWLHPYVHGTSQWRIGVDLPKVEPGAPEEPTHLTLDSDLIGTTLDLPAPLDKRPDKPLATHVDVALPFGTGDVDVAFGKLVALKASSRGDQAGVRVVMGSDRVQERPPAKGLVVNGRTPSLDAMDWIALTRSGASDPKQADAMPLQQIDVQADRLLMLGGVFPNTRLQLRPVRDAVAVTLDGPSLAGQINVPNADGAVVRGQLQAVHWQPATPVEPAPAQPQATPTAVPAPLADNLPEPARKAVADFDPATIPPLALDIADLQFGKLALGSATLRTRRLTDGMQVDQLQLHSDKQKIAVTGAWRGKGESATTRVSARADSENLGQLMQALTFGGQLRGGEGQIELNVGWNGAPTAFQLASLQGNLKVDARNGQLLEVEPGAGRVLGLLSLAKLPRRLMLDFRDFFSKGLAFNRASGEVLFGDGLAKADGIRIEGPAVDIDMRGQADLRQQTFDQTVDVYPKSGNLLAVVGAVAGGPVGAAVGAAANAVLGKPLGEIGAKTYHVSGPWKDPKVEVVDRQEARKDRQADRAEKARLD</sequence>
<evidence type="ECO:0000256" key="1">
    <source>
        <dbReference type="SAM" id="MobiDB-lite"/>
    </source>
</evidence>
<protein>
    <submittedName>
        <fullName evidence="4">DUF3971 domain-containing protein</fullName>
    </submittedName>
</protein>
<dbReference type="InterPro" id="IPR025263">
    <property type="entry name" value="YhdP_central"/>
</dbReference>
<keyword evidence="2" id="KW-0812">Transmembrane</keyword>
<dbReference type="PANTHER" id="PTHR38690">
    <property type="entry name" value="PROTEASE-RELATED"/>
    <property type="match status" value="1"/>
</dbReference>
<reference evidence="4" key="1">
    <citation type="journal article" date="2014" name="Int. J. Syst. Evol. Microbiol.">
        <title>Complete genome sequence of Corynebacterium casei LMG S-19264T (=DSM 44701T), isolated from a smear-ripened cheese.</title>
        <authorList>
            <consortium name="US DOE Joint Genome Institute (JGI-PGF)"/>
            <person name="Walter F."/>
            <person name="Albersmeier A."/>
            <person name="Kalinowski J."/>
            <person name="Ruckert C."/>
        </authorList>
    </citation>
    <scope>NUCLEOTIDE SEQUENCE</scope>
    <source>
        <strain evidence="4">JCM 13306</strain>
    </source>
</reference>
<evidence type="ECO:0000313" key="4">
    <source>
        <dbReference type="EMBL" id="GHH59559.1"/>
    </source>
</evidence>
<dbReference type="RefSeq" id="WP_434029933.1">
    <property type="nucleotide sequence ID" value="NZ_BNBA01000038.1"/>
</dbReference>